<evidence type="ECO:0000313" key="3">
    <source>
        <dbReference type="EMBL" id="KAG2624226.1"/>
    </source>
</evidence>
<dbReference type="PANTHER" id="PTHR31057:SF0">
    <property type="entry name" value="E3 UFM1-PROTEIN LIGASE 1"/>
    <property type="match status" value="1"/>
</dbReference>
<accession>A0A8T0USU2</accession>
<dbReference type="PANTHER" id="PTHR31057">
    <property type="entry name" value="E3 UFM1-PROTEIN LIGASE 1"/>
    <property type="match status" value="1"/>
</dbReference>
<feature type="region of interest" description="Disordered" evidence="1">
    <location>
        <begin position="17"/>
        <end position="89"/>
    </location>
</feature>
<dbReference type="GO" id="GO:1990592">
    <property type="term" value="P:protein K69-linked ufmylation"/>
    <property type="evidence" value="ECO:0007669"/>
    <property type="project" value="TreeGrafter"/>
</dbReference>
<evidence type="ECO:0000256" key="1">
    <source>
        <dbReference type="SAM" id="MobiDB-lite"/>
    </source>
</evidence>
<dbReference type="AlphaFoldDB" id="A0A8T0USU2"/>
<sequence>MDLYDTLLQVYGPPVHFTKKTQTQPSSRRAHLPASISPGPAVRSRRSSESAPPPSLRSRSFSLSSSPRLRRGCADITPCTHREQRGKEMDPELLELQRQLEAAQSARSSVRLSERNVVELVQKLQEHGIIDFELLHTTSGKEYITSEHLKHEIKMEIKKQGRASLVDLSDTLGVDLYHVERQSQKVVSDDPTLMLINGEIMSQSYWDTVTEEINEKLQERSQIALAEIAAQLHIGSELVISILEPRLGTICERKARRWTSIYSSLRLTNYCHGPWCGKGYNSPNKLAICLELFTATASRDAWC</sequence>
<feature type="compositionally biased region" description="Basic and acidic residues" evidence="1">
    <location>
        <begin position="80"/>
        <end position="89"/>
    </location>
</feature>
<dbReference type="GO" id="GO:0005789">
    <property type="term" value="C:endoplasmic reticulum membrane"/>
    <property type="evidence" value="ECO:0007669"/>
    <property type="project" value="TreeGrafter"/>
</dbReference>
<dbReference type="GO" id="GO:0034976">
    <property type="term" value="P:response to endoplasmic reticulum stress"/>
    <property type="evidence" value="ECO:0007669"/>
    <property type="project" value="TreeGrafter"/>
</dbReference>
<dbReference type="Pfam" id="PF09743">
    <property type="entry name" value="E3_UFM1_ligase"/>
    <property type="match status" value="1"/>
</dbReference>
<dbReference type="Proteomes" id="UP000823388">
    <property type="component" value="Chromosome 3K"/>
</dbReference>
<proteinExistence type="predicted"/>
<feature type="domain" description="E3 UFM1-protein ligase 1-like N-terminal" evidence="2">
    <location>
        <begin position="92"/>
        <end position="256"/>
    </location>
</feature>
<dbReference type="EMBL" id="CM029041">
    <property type="protein sequence ID" value="KAG2624226.1"/>
    <property type="molecule type" value="Genomic_DNA"/>
</dbReference>
<gene>
    <name evidence="3" type="ORF">PVAP13_3KG114054</name>
</gene>
<evidence type="ECO:0000313" key="4">
    <source>
        <dbReference type="Proteomes" id="UP000823388"/>
    </source>
</evidence>
<dbReference type="GO" id="GO:0061666">
    <property type="term" value="F:UFM1 ligase activity"/>
    <property type="evidence" value="ECO:0007669"/>
    <property type="project" value="InterPro"/>
</dbReference>
<dbReference type="GO" id="GO:0032434">
    <property type="term" value="P:regulation of proteasomal ubiquitin-dependent protein catabolic process"/>
    <property type="evidence" value="ECO:0007669"/>
    <property type="project" value="TreeGrafter"/>
</dbReference>
<keyword evidence="4" id="KW-1185">Reference proteome</keyword>
<organism evidence="3 4">
    <name type="scientific">Panicum virgatum</name>
    <name type="common">Blackwell switchgrass</name>
    <dbReference type="NCBI Taxonomy" id="38727"/>
    <lineage>
        <taxon>Eukaryota</taxon>
        <taxon>Viridiplantae</taxon>
        <taxon>Streptophyta</taxon>
        <taxon>Embryophyta</taxon>
        <taxon>Tracheophyta</taxon>
        <taxon>Spermatophyta</taxon>
        <taxon>Magnoliopsida</taxon>
        <taxon>Liliopsida</taxon>
        <taxon>Poales</taxon>
        <taxon>Poaceae</taxon>
        <taxon>PACMAD clade</taxon>
        <taxon>Panicoideae</taxon>
        <taxon>Panicodae</taxon>
        <taxon>Paniceae</taxon>
        <taxon>Panicinae</taxon>
        <taxon>Panicum</taxon>
        <taxon>Panicum sect. Hiantes</taxon>
    </lineage>
</organism>
<reference evidence="3" key="1">
    <citation type="submission" date="2020-05" db="EMBL/GenBank/DDBJ databases">
        <title>WGS assembly of Panicum virgatum.</title>
        <authorList>
            <person name="Lovell J.T."/>
            <person name="Jenkins J."/>
            <person name="Shu S."/>
            <person name="Juenger T.E."/>
            <person name="Schmutz J."/>
        </authorList>
    </citation>
    <scope>NUCLEOTIDE SEQUENCE</scope>
    <source>
        <strain evidence="3">AP13</strain>
    </source>
</reference>
<name>A0A8T0USU2_PANVG</name>
<dbReference type="InterPro" id="IPR056579">
    <property type="entry name" value="Ufl1_N"/>
</dbReference>
<feature type="compositionally biased region" description="Low complexity" evidence="1">
    <location>
        <begin position="56"/>
        <end position="67"/>
    </location>
</feature>
<comment type="caution">
    <text evidence="3">The sequence shown here is derived from an EMBL/GenBank/DDBJ whole genome shotgun (WGS) entry which is preliminary data.</text>
</comment>
<protein>
    <recommendedName>
        <fullName evidence="2">E3 UFM1-protein ligase 1-like N-terminal domain-containing protein</fullName>
    </recommendedName>
</protein>
<dbReference type="InterPro" id="IPR018611">
    <property type="entry name" value="Ufl1"/>
</dbReference>
<evidence type="ECO:0000259" key="2">
    <source>
        <dbReference type="Pfam" id="PF09743"/>
    </source>
</evidence>